<protein>
    <submittedName>
        <fullName evidence="1">Uncharacterized protein</fullName>
    </submittedName>
</protein>
<name>A0AAV5N1D1_9GAMM</name>
<accession>A0AAV5N1D1</accession>
<reference evidence="1" key="1">
    <citation type="submission" date="2022-06" db="EMBL/GenBank/DDBJ databases">
        <title>Draft genome sequences of Leminorella grimontii str. JCM5902.</title>
        <authorList>
            <person name="Wakabayashi Y."/>
            <person name="Kojima K."/>
        </authorList>
    </citation>
    <scope>NUCLEOTIDE SEQUENCE</scope>
    <source>
        <strain evidence="1">JCM 5902</strain>
    </source>
</reference>
<sequence length="66" mass="7139">MATANGITHAHPNLYTFLNVRSNCPLCEIQQLISISATTEAEARRLLASLPLVSVSCKPQEVHHAA</sequence>
<dbReference type="Proteomes" id="UP001058124">
    <property type="component" value="Unassembled WGS sequence"/>
</dbReference>
<keyword evidence="2" id="KW-1185">Reference proteome</keyword>
<organism evidence="1 2">
    <name type="scientific">Leminorella grimontii</name>
    <dbReference type="NCBI Taxonomy" id="82981"/>
    <lineage>
        <taxon>Bacteria</taxon>
        <taxon>Pseudomonadati</taxon>
        <taxon>Pseudomonadota</taxon>
        <taxon>Gammaproteobacteria</taxon>
        <taxon>Enterobacterales</taxon>
        <taxon>Budviciaceae</taxon>
        <taxon>Leminorella</taxon>
    </lineage>
</organism>
<dbReference type="AlphaFoldDB" id="A0AAV5N1D1"/>
<comment type="caution">
    <text evidence="1">The sequence shown here is derived from an EMBL/GenBank/DDBJ whole genome shotgun (WGS) entry which is preliminary data.</text>
</comment>
<evidence type="ECO:0000313" key="1">
    <source>
        <dbReference type="EMBL" id="GKX55916.1"/>
    </source>
</evidence>
<dbReference type="RefSeq" id="WP_027274333.1">
    <property type="nucleotide sequence ID" value="NZ_BRLH01000004.1"/>
</dbReference>
<dbReference type="EMBL" id="BRLH01000004">
    <property type="protein sequence ID" value="GKX55916.1"/>
    <property type="molecule type" value="Genomic_DNA"/>
</dbReference>
<proteinExistence type="predicted"/>
<evidence type="ECO:0000313" key="2">
    <source>
        <dbReference type="Proteomes" id="UP001058124"/>
    </source>
</evidence>
<gene>
    <name evidence="1" type="ORF">SOASR030_20280</name>
</gene>